<feature type="domain" description="Leucine-rich repeat-containing N-terminal plant-type" evidence="13">
    <location>
        <begin position="34"/>
        <end position="48"/>
    </location>
</feature>
<dbReference type="OrthoDB" id="442066at2759"/>
<dbReference type="PANTHER" id="PTHR48061">
    <property type="entry name" value="LEUCINE-RICH REPEAT RECEPTOR PROTEIN KINASE EMS1-LIKE-RELATED"/>
    <property type="match status" value="1"/>
</dbReference>
<keyword evidence="11" id="KW-0325">Glycoprotein</keyword>
<dbReference type="SUPFAM" id="SSF52058">
    <property type="entry name" value="L domain-like"/>
    <property type="match status" value="1"/>
</dbReference>
<dbReference type="Pfam" id="PF00560">
    <property type="entry name" value="LRR_1"/>
    <property type="match status" value="4"/>
</dbReference>
<comment type="similarity">
    <text evidence="2">Belongs to the RLP family.</text>
</comment>
<evidence type="ECO:0000313" key="14">
    <source>
        <dbReference type="EMBL" id="OMO49797.1"/>
    </source>
</evidence>
<evidence type="ECO:0000256" key="10">
    <source>
        <dbReference type="ARBA" id="ARBA00023170"/>
    </source>
</evidence>
<evidence type="ECO:0000256" key="6">
    <source>
        <dbReference type="ARBA" id="ARBA00022729"/>
    </source>
</evidence>
<dbReference type="InterPro" id="IPR032675">
    <property type="entry name" value="LRR_dom_sf"/>
</dbReference>
<evidence type="ECO:0000256" key="2">
    <source>
        <dbReference type="ARBA" id="ARBA00009592"/>
    </source>
</evidence>
<evidence type="ECO:0000256" key="11">
    <source>
        <dbReference type="ARBA" id="ARBA00023180"/>
    </source>
</evidence>
<dbReference type="InterPro" id="IPR003591">
    <property type="entry name" value="Leu-rich_rpt_typical-subtyp"/>
</dbReference>
<dbReference type="SUPFAM" id="SSF52047">
    <property type="entry name" value="RNI-like"/>
    <property type="match status" value="1"/>
</dbReference>
<feature type="domain" description="Leucine-rich repeat-containing N-terminal plant-type" evidence="13">
    <location>
        <begin position="70"/>
        <end position="89"/>
    </location>
</feature>
<accession>A0A1R3FVC0</accession>
<evidence type="ECO:0000256" key="9">
    <source>
        <dbReference type="ARBA" id="ARBA00023136"/>
    </source>
</evidence>
<keyword evidence="8" id="KW-1133">Transmembrane helix</keyword>
<feature type="chain" id="PRO_5012390399" description="Leucine-rich repeat-containing N-terminal plant-type domain-containing protein" evidence="12">
    <location>
        <begin position="28"/>
        <end position="757"/>
    </location>
</feature>
<dbReference type="Pfam" id="PF08263">
    <property type="entry name" value="LRRNT_2"/>
    <property type="match status" value="2"/>
</dbReference>
<comment type="subcellular location">
    <subcellularLocation>
        <location evidence="1">Cell membrane</location>
        <topology evidence="1">Single-pass type I membrane protein</topology>
    </subcellularLocation>
</comment>
<dbReference type="GO" id="GO:0005886">
    <property type="term" value="C:plasma membrane"/>
    <property type="evidence" value="ECO:0007669"/>
    <property type="project" value="UniProtKB-SubCell"/>
</dbReference>
<protein>
    <recommendedName>
        <fullName evidence="13">Leucine-rich repeat-containing N-terminal plant-type domain-containing protein</fullName>
    </recommendedName>
</protein>
<comment type="caution">
    <text evidence="14">The sequence shown here is derived from an EMBL/GenBank/DDBJ whole genome shotgun (WGS) entry which is preliminary data.</text>
</comment>
<keyword evidence="3" id="KW-1003">Cell membrane</keyword>
<dbReference type="PANTHER" id="PTHR48061:SF46">
    <property type="entry name" value="LEUCINE-RICH REPEAT-CONTAINING N-TERMINAL PLANT-TYPE DOMAIN-CONTAINING PROTEIN"/>
    <property type="match status" value="1"/>
</dbReference>
<keyword evidence="10" id="KW-0675">Receptor</keyword>
<keyword evidence="7" id="KW-0677">Repeat</keyword>
<evidence type="ECO:0000256" key="1">
    <source>
        <dbReference type="ARBA" id="ARBA00004251"/>
    </source>
</evidence>
<dbReference type="InterPro" id="IPR001611">
    <property type="entry name" value="Leu-rich_rpt"/>
</dbReference>
<reference evidence="15" key="1">
    <citation type="submission" date="2013-09" db="EMBL/GenBank/DDBJ databases">
        <title>Corchorus olitorius genome sequencing.</title>
        <authorList>
            <person name="Alam M."/>
            <person name="Haque M.S."/>
            <person name="Islam M.S."/>
            <person name="Emdad E.M."/>
            <person name="Islam M.M."/>
            <person name="Ahmed B."/>
            <person name="Halim A."/>
            <person name="Hossen Q.M.M."/>
            <person name="Hossain M.Z."/>
            <person name="Ahmed R."/>
            <person name="Khan M.M."/>
            <person name="Islam R."/>
            <person name="Rashid M.M."/>
            <person name="Khan S.A."/>
            <person name="Rahman M.S."/>
            <person name="Alam M."/>
            <person name="Yahiya A.S."/>
            <person name="Khan M.S."/>
            <person name="Azam M.S."/>
            <person name="Haque T."/>
            <person name="Lashkar M.Z.H."/>
            <person name="Akhand A.I."/>
            <person name="Morshed G."/>
            <person name="Roy S."/>
            <person name="Uddin K.S."/>
            <person name="Rabeya T."/>
            <person name="Hossain A.S."/>
            <person name="Chowdhury A."/>
            <person name="Snigdha A.R."/>
            <person name="Mortoza M.S."/>
            <person name="Matin S.A."/>
            <person name="Hoque S.M.E."/>
            <person name="Islam M.K."/>
            <person name="Roy D.K."/>
            <person name="Haider R."/>
            <person name="Moosa M.M."/>
            <person name="Elias S.M."/>
            <person name="Hasan A.M."/>
            <person name="Jahan S."/>
            <person name="Shafiuddin M."/>
            <person name="Mahmood N."/>
            <person name="Shommy N.S."/>
        </authorList>
    </citation>
    <scope>NUCLEOTIDE SEQUENCE [LARGE SCALE GENOMIC DNA]</scope>
    <source>
        <strain evidence="15">cv. O-4</strain>
    </source>
</reference>
<evidence type="ECO:0000313" key="15">
    <source>
        <dbReference type="Proteomes" id="UP000187203"/>
    </source>
</evidence>
<dbReference type="EMBL" id="AWUE01024774">
    <property type="protein sequence ID" value="OMO49797.1"/>
    <property type="molecule type" value="Genomic_DNA"/>
</dbReference>
<evidence type="ECO:0000256" key="12">
    <source>
        <dbReference type="SAM" id="SignalP"/>
    </source>
</evidence>
<dbReference type="Proteomes" id="UP000187203">
    <property type="component" value="Unassembled WGS sequence"/>
</dbReference>
<dbReference type="InterPro" id="IPR046956">
    <property type="entry name" value="RLP23-like"/>
</dbReference>
<keyword evidence="15" id="KW-1185">Reference proteome</keyword>
<dbReference type="InterPro" id="IPR013210">
    <property type="entry name" value="LRR_N_plant-typ"/>
</dbReference>
<dbReference type="Gene3D" id="3.80.10.10">
    <property type="entry name" value="Ribonuclease Inhibitor"/>
    <property type="match status" value="5"/>
</dbReference>
<dbReference type="FunFam" id="3.80.10.10:FF:000383">
    <property type="entry name" value="Leucine-rich repeat receptor protein kinase EMS1"/>
    <property type="match status" value="1"/>
</dbReference>
<dbReference type="PRINTS" id="PR00019">
    <property type="entry name" value="LEURICHRPT"/>
</dbReference>
<dbReference type="Pfam" id="PF13855">
    <property type="entry name" value="LRR_8"/>
    <property type="match status" value="2"/>
</dbReference>
<evidence type="ECO:0000259" key="13">
    <source>
        <dbReference type="Pfam" id="PF08263"/>
    </source>
</evidence>
<evidence type="ECO:0000256" key="8">
    <source>
        <dbReference type="ARBA" id="ARBA00022989"/>
    </source>
</evidence>
<dbReference type="AlphaFoldDB" id="A0A1R3FVC0"/>
<feature type="signal peptide" evidence="12">
    <location>
        <begin position="1"/>
        <end position="27"/>
    </location>
</feature>
<gene>
    <name evidence="14" type="ORF">COLO4_38379</name>
</gene>
<sequence>MRYSPIFFYQHFLCFLLLSLSFQATLSATHLCSHDQSAALIQFKTHFSINKTVSKGCEYEYEYGKKSYPKTNTWKKGIDCCLWDGVSCDNITGQVISLDLSCSWLSGEFPSNDTIFLLSHLQSLDLSFNDFKKSTISSHFGRFPSLTHLDLSSSSFSGKVPYEISYLSKLVSLDLSVGNSEIVLTLEKSTLDGTVGNLTEVREIYLDGVNMSSVGPNSFMNISYSLTNLRLTLCDLHGNFPDNVFNLPNIEYLNLNNNPSLSCQLPKLNWTSPLVVLSASETPFYGGLPESIGNLKSLQELGFVNSNFSGPIPTSLGNLSQLGFLFLPDNNFSGSIPSSLTNLTQLRLLVLNSNRLEGPIPDKPNAFPNLGYLDLSYNFLSGSTPSWLYTHPSLSFLSLENNKFNGNIKEFQSTLLNYISFKNNSFQGTIPSSISELVNLTNLDLSSNRLNGTVNMEIFSKLQQLTSLELSANNLSLISPNSSVNFVLPNLEYVFLSSCNLSVFPNFVMGSKVLKQLDLSNNRIYGQIPKFPWKNIQLLDLHSNSFQGDLPTLPRSINFFSVSNNNLTGEISCVCNMKFVGILDLSHNNFSGIIPQCVGNFSQSPWVLNLKMNKFHGIIPSIFAKGCGLRNLNLNSNQLEGPLTPSISNCKDLEVLDLGNNMINDTFPHWIEALPELRVLVLHSNHFQGSVVSSKNPQSLSKLQIVDLSNNNFSGPLPTSYMKNLRAMMNLDKGKAAAYINDGYDFFYCSSCERIGG</sequence>
<evidence type="ECO:0000256" key="4">
    <source>
        <dbReference type="ARBA" id="ARBA00022614"/>
    </source>
</evidence>
<dbReference type="SMART" id="SM00369">
    <property type="entry name" value="LRR_TYP"/>
    <property type="match status" value="7"/>
</dbReference>
<evidence type="ECO:0000256" key="3">
    <source>
        <dbReference type="ARBA" id="ARBA00022475"/>
    </source>
</evidence>
<evidence type="ECO:0000256" key="5">
    <source>
        <dbReference type="ARBA" id="ARBA00022692"/>
    </source>
</evidence>
<keyword evidence="5" id="KW-0812">Transmembrane</keyword>
<keyword evidence="9" id="KW-0472">Membrane</keyword>
<keyword evidence="4" id="KW-0433">Leucine-rich repeat</keyword>
<evidence type="ECO:0000256" key="7">
    <source>
        <dbReference type="ARBA" id="ARBA00022737"/>
    </source>
</evidence>
<name>A0A1R3FVC0_9ROSI</name>
<proteinExistence type="inferred from homology"/>
<keyword evidence="6 12" id="KW-0732">Signal</keyword>
<organism evidence="14 15">
    <name type="scientific">Corchorus olitorius</name>
    <dbReference type="NCBI Taxonomy" id="93759"/>
    <lineage>
        <taxon>Eukaryota</taxon>
        <taxon>Viridiplantae</taxon>
        <taxon>Streptophyta</taxon>
        <taxon>Embryophyta</taxon>
        <taxon>Tracheophyta</taxon>
        <taxon>Spermatophyta</taxon>
        <taxon>Magnoliopsida</taxon>
        <taxon>eudicotyledons</taxon>
        <taxon>Gunneridae</taxon>
        <taxon>Pentapetalae</taxon>
        <taxon>rosids</taxon>
        <taxon>malvids</taxon>
        <taxon>Malvales</taxon>
        <taxon>Malvaceae</taxon>
        <taxon>Grewioideae</taxon>
        <taxon>Apeibeae</taxon>
        <taxon>Corchorus</taxon>
    </lineage>
</organism>
<dbReference type="STRING" id="93759.A0A1R3FVC0"/>
<dbReference type="FunFam" id="3.80.10.10:FF:000095">
    <property type="entry name" value="LRR receptor-like serine/threonine-protein kinase GSO1"/>
    <property type="match status" value="1"/>
</dbReference>